<gene>
    <name evidence="1" type="ORF">GQF63_11875</name>
</gene>
<comment type="caution">
    <text evidence="1">The sequence shown here is derived from an EMBL/GenBank/DDBJ whole genome shotgun (WGS) entry which is preliminary data.</text>
</comment>
<evidence type="ECO:0000313" key="2">
    <source>
        <dbReference type="Proteomes" id="UP000435036"/>
    </source>
</evidence>
<evidence type="ECO:0000313" key="1">
    <source>
        <dbReference type="EMBL" id="MVZ62724.1"/>
    </source>
</evidence>
<accession>A0A6N8L0X8</accession>
<protein>
    <submittedName>
        <fullName evidence="1">Uncharacterized protein</fullName>
    </submittedName>
</protein>
<reference evidence="1 2" key="1">
    <citation type="submission" date="2019-12" db="EMBL/GenBank/DDBJ databases">
        <authorList>
            <person name="Dong K."/>
        </authorList>
    </citation>
    <scope>NUCLEOTIDE SEQUENCE [LARGE SCALE GENOMIC DNA]</scope>
    <source>
        <strain evidence="1 2">JCM 31225</strain>
    </source>
</reference>
<keyword evidence="2" id="KW-1185">Reference proteome</keyword>
<dbReference type="AlphaFoldDB" id="A0A6N8L0X8"/>
<dbReference type="RefSeq" id="WP_160369448.1">
    <property type="nucleotide sequence ID" value="NZ_WSQA01000008.1"/>
</dbReference>
<dbReference type="OrthoDB" id="953239at2"/>
<organism evidence="1 2">
    <name type="scientific">Sphingobacterium humi</name>
    <dbReference type="NCBI Taxonomy" id="1796905"/>
    <lineage>
        <taxon>Bacteria</taxon>
        <taxon>Pseudomonadati</taxon>
        <taxon>Bacteroidota</taxon>
        <taxon>Sphingobacteriia</taxon>
        <taxon>Sphingobacteriales</taxon>
        <taxon>Sphingobacteriaceae</taxon>
        <taxon>Sphingobacterium</taxon>
    </lineage>
</organism>
<name>A0A6N8L0X8_9SPHI</name>
<sequence length="138" mass="15263">MKKDLPLNLVEDIAIAVVLESESPTAKVWNVYLVNEKDIPLKNVLVSSKGYGEKDGRKVVTTTLRHFIGDVAGSSAQKIEAIDVQVFGLTNEYWLSYYIDGTIYDKKYIFLPDSIVDENLIKIPIVNKAGVMIGGTNA</sequence>
<dbReference type="Proteomes" id="UP000435036">
    <property type="component" value="Unassembled WGS sequence"/>
</dbReference>
<dbReference type="EMBL" id="WSQA01000008">
    <property type="protein sequence ID" value="MVZ62724.1"/>
    <property type="molecule type" value="Genomic_DNA"/>
</dbReference>
<proteinExistence type="predicted"/>